<dbReference type="AlphaFoldDB" id="A0A4Z1HDK0"/>
<gene>
    <name evidence="1" type="ORF">BCON_0286g00110</name>
</gene>
<keyword evidence="2" id="KW-1185">Reference proteome</keyword>
<comment type="caution">
    <text evidence="1">The sequence shown here is derived from an EMBL/GenBank/DDBJ whole genome shotgun (WGS) entry which is preliminary data.</text>
</comment>
<organism evidence="1 2">
    <name type="scientific">Botryotinia convoluta</name>
    <dbReference type="NCBI Taxonomy" id="54673"/>
    <lineage>
        <taxon>Eukaryota</taxon>
        <taxon>Fungi</taxon>
        <taxon>Dikarya</taxon>
        <taxon>Ascomycota</taxon>
        <taxon>Pezizomycotina</taxon>
        <taxon>Leotiomycetes</taxon>
        <taxon>Helotiales</taxon>
        <taxon>Sclerotiniaceae</taxon>
        <taxon>Botryotinia</taxon>
    </lineage>
</organism>
<evidence type="ECO:0000313" key="2">
    <source>
        <dbReference type="Proteomes" id="UP000297527"/>
    </source>
</evidence>
<sequence length="67" mass="7751">MSLTAVPNDSRKFPKAKILDCVDLQALRIFPKEKRVDTMSYSKRTKKGLLRLLFEQKEEAKKVPSEV</sequence>
<dbReference type="OrthoDB" id="10446953at2759"/>
<name>A0A4Z1HDK0_9HELO</name>
<protein>
    <submittedName>
        <fullName evidence="1">Uncharacterized protein</fullName>
    </submittedName>
</protein>
<reference evidence="1 2" key="1">
    <citation type="submission" date="2017-12" db="EMBL/GenBank/DDBJ databases">
        <title>Comparative genomics of Botrytis spp.</title>
        <authorList>
            <person name="Valero-Jimenez C.A."/>
            <person name="Tapia P."/>
            <person name="Veloso J."/>
            <person name="Silva-Moreno E."/>
            <person name="Staats M."/>
            <person name="Valdes J.H."/>
            <person name="Van Kan J.A.L."/>
        </authorList>
    </citation>
    <scope>NUCLEOTIDE SEQUENCE [LARGE SCALE GENOMIC DNA]</scope>
    <source>
        <strain evidence="1 2">MUCL11595</strain>
    </source>
</reference>
<dbReference type="EMBL" id="PQXN01000285">
    <property type="protein sequence ID" value="TGO47268.1"/>
    <property type="molecule type" value="Genomic_DNA"/>
</dbReference>
<proteinExistence type="predicted"/>
<dbReference type="Proteomes" id="UP000297527">
    <property type="component" value="Unassembled WGS sequence"/>
</dbReference>
<accession>A0A4Z1HDK0</accession>
<evidence type="ECO:0000313" key="1">
    <source>
        <dbReference type="EMBL" id="TGO47268.1"/>
    </source>
</evidence>